<dbReference type="SUPFAM" id="SSF52317">
    <property type="entry name" value="Class I glutamine amidotransferase-like"/>
    <property type="match status" value="1"/>
</dbReference>
<name>A0A8T5UVX1_9EURY</name>
<comment type="pathway">
    <text evidence="8">Purine metabolism; GMP biosynthesis; GMP from XMP (L-Gln route): step 1/1.</text>
</comment>
<dbReference type="NCBIfam" id="TIGR00888">
    <property type="entry name" value="guaA_Nterm"/>
    <property type="match status" value="1"/>
</dbReference>
<dbReference type="InterPro" id="IPR023686">
    <property type="entry name" value="GMP_synthase_A"/>
</dbReference>
<evidence type="ECO:0000256" key="7">
    <source>
        <dbReference type="ARBA" id="ARBA00022962"/>
    </source>
</evidence>
<reference evidence="11" key="1">
    <citation type="journal article" date="2022" name="Microbiol. Resour. Announc.">
        <title>Draft Genome Sequence of a Methanogenic Archaeon from West Spitsbergen Permafrost.</title>
        <authorList>
            <person name="Trubitsyn V."/>
            <person name="Rivkina E."/>
            <person name="Shcherbakova V."/>
        </authorList>
    </citation>
    <scope>NUCLEOTIDE SEQUENCE [LARGE SCALE GENOMIC DNA]</scope>
    <source>
        <strain evidence="11">VT</strain>
    </source>
</reference>
<keyword evidence="7 8" id="KW-0315">Glutamine amidotransferase</keyword>
<proteinExistence type="inferred from homology"/>
<evidence type="ECO:0000256" key="6">
    <source>
        <dbReference type="ARBA" id="ARBA00022840"/>
    </source>
</evidence>
<feature type="active site" description="Nucleophile" evidence="8">
    <location>
        <position position="76"/>
    </location>
</feature>
<evidence type="ECO:0000256" key="3">
    <source>
        <dbReference type="ARBA" id="ARBA00022741"/>
    </source>
</evidence>
<comment type="subunit">
    <text evidence="8">Heterodimer composed of a glutamine amidotransferase subunit (A) and a GMP-binding subunit (B).</text>
</comment>
<dbReference type="FunFam" id="3.40.50.880:FF:000047">
    <property type="entry name" value="GMP synthase [glutamine-hydrolyzing] subunit A"/>
    <property type="match status" value="1"/>
</dbReference>
<sequence>MKILVVNNLGQYNHRIYRSLHYLKIPSEIIPNSTSLEEVKEKNPLGLILGGGPSIERAGNSLSYVEELDYPILGICLGHQIIAKAFGGEIGAAGIESYAQIKINILDENDILKGFGKSADVWASHKDEVIKPPENFKVLATSSICGVEAMKHETKPIYGIQFHPEVHHTENGGKIFENFYETCKEYNEKKSLN</sequence>
<dbReference type="EMBL" id="JAIOUQ010000003">
    <property type="protein sequence ID" value="MBZ2165330.1"/>
    <property type="molecule type" value="Genomic_DNA"/>
</dbReference>
<dbReference type="GO" id="GO:0003921">
    <property type="term" value="F:GMP synthase activity"/>
    <property type="evidence" value="ECO:0007669"/>
    <property type="project" value="TreeGrafter"/>
</dbReference>
<accession>A0A8T5UVX1</accession>
<evidence type="ECO:0000256" key="2">
    <source>
        <dbReference type="ARBA" id="ARBA00022598"/>
    </source>
</evidence>
<evidence type="ECO:0000259" key="9">
    <source>
        <dbReference type="Pfam" id="PF00117"/>
    </source>
</evidence>
<dbReference type="Pfam" id="PF00117">
    <property type="entry name" value="GATase"/>
    <property type="match status" value="1"/>
</dbReference>
<gene>
    <name evidence="8" type="primary">guaAA</name>
    <name evidence="10" type="ORF">K8N75_04665</name>
</gene>
<dbReference type="RefSeq" id="WP_223790935.1">
    <property type="nucleotide sequence ID" value="NZ_JAIOUQ010000003.1"/>
</dbReference>
<keyword evidence="2 8" id="KW-0436">Ligase</keyword>
<comment type="caution">
    <text evidence="10">The sequence shown here is derived from an EMBL/GenBank/DDBJ whole genome shotgun (WGS) entry which is preliminary data.</text>
</comment>
<keyword evidence="6 8" id="KW-0067">ATP-binding</keyword>
<evidence type="ECO:0000313" key="11">
    <source>
        <dbReference type="Proteomes" id="UP000825933"/>
    </source>
</evidence>
<dbReference type="AlphaFoldDB" id="A0A8T5UVX1"/>
<dbReference type="GO" id="GO:0005829">
    <property type="term" value="C:cytosol"/>
    <property type="evidence" value="ECO:0007669"/>
    <property type="project" value="TreeGrafter"/>
</dbReference>
<dbReference type="InterPro" id="IPR004739">
    <property type="entry name" value="GMP_synth_GATase"/>
</dbReference>
<dbReference type="PRINTS" id="PR00096">
    <property type="entry name" value="GATASE"/>
</dbReference>
<organism evidence="10 11">
    <name type="scientific">Methanobacterium spitsbergense</name>
    <dbReference type="NCBI Taxonomy" id="2874285"/>
    <lineage>
        <taxon>Archaea</taxon>
        <taxon>Methanobacteriati</taxon>
        <taxon>Methanobacteriota</taxon>
        <taxon>Methanomada group</taxon>
        <taxon>Methanobacteria</taxon>
        <taxon>Methanobacteriales</taxon>
        <taxon>Methanobacteriaceae</taxon>
        <taxon>Methanobacterium</taxon>
    </lineage>
</organism>
<dbReference type="PRINTS" id="PR00097">
    <property type="entry name" value="ANTSNTHASEII"/>
</dbReference>
<dbReference type="InterPro" id="IPR017926">
    <property type="entry name" value="GATASE"/>
</dbReference>
<dbReference type="PANTHER" id="PTHR11922">
    <property type="entry name" value="GMP SYNTHASE-RELATED"/>
    <property type="match status" value="1"/>
</dbReference>
<feature type="active site" evidence="8">
    <location>
        <position position="165"/>
    </location>
</feature>
<dbReference type="Proteomes" id="UP000825933">
    <property type="component" value="Unassembled WGS sequence"/>
</dbReference>
<evidence type="ECO:0000256" key="4">
    <source>
        <dbReference type="ARBA" id="ARBA00022749"/>
    </source>
</evidence>
<dbReference type="NCBIfam" id="NF001975">
    <property type="entry name" value="PRK00758.1"/>
    <property type="match status" value="1"/>
</dbReference>
<protein>
    <recommendedName>
        <fullName evidence="8">GMP synthase [glutamine-hydrolyzing] subunit A</fullName>
        <ecNumber evidence="8">6.3.5.2</ecNumber>
    </recommendedName>
    <alternativeName>
        <fullName evidence="8">Glutamine amidotransferase</fullName>
    </alternativeName>
</protein>
<dbReference type="Gene3D" id="3.40.50.880">
    <property type="match status" value="1"/>
</dbReference>
<dbReference type="GO" id="GO:0005524">
    <property type="term" value="F:ATP binding"/>
    <property type="evidence" value="ECO:0007669"/>
    <property type="project" value="UniProtKB-KW"/>
</dbReference>
<keyword evidence="4 8" id="KW-0332">GMP biosynthesis</keyword>
<comment type="function">
    <text evidence="1 8">Catalyzes the synthesis of GMP from XMP.</text>
</comment>
<evidence type="ECO:0000256" key="1">
    <source>
        <dbReference type="ARBA" id="ARBA00002332"/>
    </source>
</evidence>
<evidence type="ECO:0000313" key="10">
    <source>
        <dbReference type="EMBL" id="MBZ2165330.1"/>
    </source>
</evidence>
<feature type="active site" evidence="8">
    <location>
        <position position="163"/>
    </location>
</feature>
<feature type="domain" description="Glutamine amidotransferase" evidence="9">
    <location>
        <begin position="4"/>
        <end position="181"/>
    </location>
</feature>
<keyword evidence="5 8" id="KW-0658">Purine biosynthesis</keyword>
<evidence type="ECO:0000256" key="8">
    <source>
        <dbReference type="HAMAP-Rule" id="MF_01510"/>
    </source>
</evidence>
<dbReference type="CDD" id="cd01742">
    <property type="entry name" value="GATase1_GMP_Synthase"/>
    <property type="match status" value="1"/>
</dbReference>
<dbReference type="HAMAP" id="MF_01510">
    <property type="entry name" value="GMP_synthase_A"/>
    <property type="match status" value="1"/>
</dbReference>
<dbReference type="EC" id="6.3.5.2" evidence="8"/>
<evidence type="ECO:0000256" key="5">
    <source>
        <dbReference type="ARBA" id="ARBA00022755"/>
    </source>
</evidence>
<dbReference type="InterPro" id="IPR029062">
    <property type="entry name" value="Class_I_gatase-like"/>
</dbReference>
<keyword evidence="11" id="KW-1185">Reference proteome</keyword>
<keyword evidence="3 8" id="KW-0547">Nucleotide-binding</keyword>
<comment type="catalytic activity">
    <reaction evidence="8">
        <text>XMP + L-glutamine + ATP + H2O = GMP + L-glutamate + AMP + diphosphate + 2 H(+)</text>
        <dbReference type="Rhea" id="RHEA:11680"/>
        <dbReference type="ChEBI" id="CHEBI:15377"/>
        <dbReference type="ChEBI" id="CHEBI:15378"/>
        <dbReference type="ChEBI" id="CHEBI:29985"/>
        <dbReference type="ChEBI" id="CHEBI:30616"/>
        <dbReference type="ChEBI" id="CHEBI:33019"/>
        <dbReference type="ChEBI" id="CHEBI:57464"/>
        <dbReference type="ChEBI" id="CHEBI:58115"/>
        <dbReference type="ChEBI" id="CHEBI:58359"/>
        <dbReference type="ChEBI" id="CHEBI:456215"/>
        <dbReference type="EC" id="6.3.5.2"/>
    </reaction>
</comment>
<dbReference type="PROSITE" id="PS51273">
    <property type="entry name" value="GATASE_TYPE_1"/>
    <property type="match status" value="1"/>
</dbReference>
<dbReference type="PANTHER" id="PTHR11922:SF2">
    <property type="entry name" value="GMP SYNTHASE [GLUTAMINE-HYDROLYZING]"/>
    <property type="match status" value="1"/>
</dbReference>